<name>A0A398CDB9_9BACL</name>
<comment type="caution">
    <text evidence="2">The sequence shown here is derived from an EMBL/GenBank/DDBJ whole genome shotgun (WGS) entry which is preliminary data.</text>
</comment>
<gene>
    <name evidence="2" type="ORF">D3H35_26195</name>
</gene>
<evidence type="ECO:0000313" key="3">
    <source>
        <dbReference type="Proteomes" id="UP000266340"/>
    </source>
</evidence>
<dbReference type="Proteomes" id="UP000266340">
    <property type="component" value="Unassembled WGS sequence"/>
</dbReference>
<reference evidence="2 3" key="1">
    <citation type="submission" date="2018-09" db="EMBL/GenBank/DDBJ databases">
        <title>Cohnella cavernae sp. nov., isolated from a karst cave.</title>
        <authorList>
            <person name="Zhu H."/>
        </authorList>
    </citation>
    <scope>NUCLEOTIDE SEQUENCE [LARGE SCALE GENOMIC DNA]</scope>
    <source>
        <strain evidence="2 3">K2E09-144</strain>
    </source>
</reference>
<keyword evidence="3" id="KW-1185">Reference proteome</keyword>
<evidence type="ECO:0000256" key="1">
    <source>
        <dbReference type="SAM" id="MobiDB-lite"/>
    </source>
</evidence>
<feature type="compositionally biased region" description="Basic and acidic residues" evidence="1">
    <location>
        <begin position="17"/>
        <end position="26"/>
    </location>
</feature>
<accession>A0A398CDB9</accession>
<organism evidence="2 3">
    <name type="scientific">Cohnella faecalis</name>
    <dbReference type="NCBI Taxonomy" id="2315694"/>
    <lineage>
        <taxon>Bacteria</taxon>
        <taxon>Bacillati</taxon>
        <taxon>Bacillota</taxon>
        <taxon>Bacilli</taxon>
        <taxon>Bacillales</taxon>
        <taxon>Paenibacillaceae</taxon>
        <taxon>Cohnella</taxon>
    </lineage>
</organism>
<sequence length="65" mass="7188">MRIRSVPRSRIEPLGSEEGREARSESRVPFLSAAAFPPAKYSKANRYRPTDSELTDALIASPLGK</sequence>
<dbReference type="AlphaFoldDB" id="A0A398CDB9"/>
<evidence type="ECO:0000313" key="2">
    <source>
        <dbReference type="EMBL" id="RIE00693.1"/>
    </source>
</evidence>
<proteinExistence type="predicted"/>
<dbReference type="EMBL" id="QXJM01000048">
    <property type="protein sequence ID" value="RIE00693.1"/>
    <property type="molecule type" value="Genomic_DNA"/>
</dbReference>
<protein>
    <submittedName>
        <fullName evidence="2">Uncharacterized protein</fullName>
    </submittedName>
</protein>
<feature type="region of interest" description="Disordered" evidence="1">
    <location>
        <begin position="1"/>
        <end position="28"/>
    </location>
</feature>